<dbReference type="CDD" id="cd03884">
    <property type="entry name" value="M20_bAS"/>
    <property type="match status" value="1"/>
</dbReference>
<evidence type="ECO:0000259" key="5">
    <source>
        <dbReference type="Pfam" id="PF07687"/>
    </source>
</evidence>
<dbReference type="InterPro" id="IPR011650">
    <property type="entry name" value="Peptidase_M20_dimer"/>
</dbReference>
<dbReference type="NCBIfam" id="TIGR01879">
    <property type="entry name" value="hydantase"/>
    <property type="match status" value="1"/>
</dbReference>
<reference evidence="6 7" key="1">
    <citation type="submission" date="2016-10" db="EMBL/GenBank/DDBJ databases">
        <authorList>
            <person name="Varghese N."/>
        </authorList>
    </citation>
    <scope>NUCLEOTIDE SEQUENCE [LARGE SCALE GENOMIC DNA]</scope>
    <source>
        <strain evidence="6 7">KA00225</strain>
    </source>
</reference>
<dbReference type="PANTHER" id="PTHR32494">
    <property type="entry name" value="ALLANTOATE DEIMINASE-RELATED"/>
    <property type="match status" value="1"/>
</dbReference>
<accession>A0A2K1SWD0</accession>
<dbReference type="SUPFAM" id="SSF55031">
    <property type="entry name" value="Bacterial exopeptidase dimerisation domain"/>
    <property type="match status" value="1"/>
</dbReference>
<evidence type="ECO:0000256" key="3">
    <source>
        <dbReference type="PIRSR" id="PIRSR001235-1"/>
    </source>
</evidence>
<feature type="binding site" evidence="3">
    <location>
        <position position="192"/>
    </location>
    <ligand>
        <name>Zn(2+)</name>
        <dbReference type="ChEBI" id="CHEBI:29105"/>
        <label>1</label>
    </ligand>
</feature>
<feature type="binding site" evidence="3">
    <location>
        <position position="130"/>
    </location>
    <ligand>
        <name>Zn(2+)</name>
        <dbReference type="ChEBI" id="CHEBI:29105"/>
        <label>2</label>
    </ligand>
</feature>
<dbReference type="InterPro" id="IPR036264">
    <property type="entry name" value="Bact_exopeptidase_dim_dom"/>
</dbReference>
<evidence type="ECO:0000313" key="7">
    <source>
        <dbReference type="Proteomes" id="UP000236146"/>
    </source>
</evidence>
<feature type="binding site" evidence="4">
    <location>
        <position position="217"/>
    </location>
    <ligand>
        <name>allantoate</name>
        <dbReference type="ChEBI" id="CHEBI:17536"/>
    </ligand>
</feature>
<dbReference type="InterPro" id="IPR002933">
    <property type="entry name" value="Peptidase_M20"/>
</dbReference>
<feature type="binding site" evidence="3">
    <location>
        <position position="384"/>
    </location>
    <ligand>
        <name>Zn(2+)</name>
        <dbReference type="ChEBI" id="CHEBI:29105"/>
        <label>2</label>
    </ligand>
</feature>
<evidence type="ECO:0000313" key="6">
    <source>
        <dbReference type="EMBL" id="PNS43857.1"/>
    </source>
</evidence>
<dbReference type="GO" id="GO:0046872">
    <property type="term" value="F:metal ion binding"/>
    <property type="evidence" value="ECO:0007669"/>
    <property type="project" value="UniProtKB-KW"/>
</dbReference>
<dbReference type="InterPro" id="IPR010158">
    <property type="entry name" value="Amidase_Cbmase"/>
</dbReference>
<dbReference type="Gene3D" id="3.40.630.10">
    <property type="entry name" value="Zn peptidases"/>
    <property type="match status" value="1"/>
</dbReference>
<gene>
    <name evidence="6" type="ORF">BFS05_01200</name>
</gene>
<keyword evidence="3" id="KW-0479">Metal-binding</keyword>
<evidence type="ECO:0000256" key="4">
    <source>
        <dbReference type="PIRSR" id="PIRSR001235-2"/>
    </source>
</evidence>
<evidence type="ECO:0000256" key="2">
    <source>
        <dbReference type="ARBA" id="ARBA00022801"/>
    </source>
</evidence>
<dbReference type="PANTHER" id="PTHR32494:SF5">
    <property type="entry name" value="ALLANTOATE AMIDOHYDROLASE"/>
    <property type="match status" value="1"/>
</dbReference>
<dbReference type="PIRSF" id="PIRSF001235">
    <property type="entry name" value="Amidase_carbamoylase"/>
    <property type="match status" value="1"/>
</dbReference>
<dbReference type="AlphaFoldDB" id="A0A2K1SWD0"/>
<dbReference type="Pfam" id="PF07687">
    <property type="entry name" value="M20_dimer"/>
    <property type="match status" value="1"/>
</dbReference>
<dbReference type="RefSeq" id="WP_103084235.1">
    <property type="nucleotide sequence ID" value="NZ_MNLH01000001.1"/>
</dbReference>
<feature type="binding site" evidence="4">
    <location>
        <position position="277"/>
    </location>
    <ligand>
        <name>allantoate</name>
        <dbReference type="ChEBI" id="CHEBI:17536"/>
    </ligand>
</feature>
<evidence type="ECO:0000256" key="1">
    <source>
        <dbReference type="ARBA" id="ARBA00006153"/>
    </source>
</evidence>
<organism evidence="6 7">
    <name type="scientific">Gardnerella vaginalis</name>
    <dbReference type="NCBI Taxonomy" id="2702"/>
    <lineage>
        <taxon>Bacteria</taxon>
        <taxon>Bacillati</taxon>
        <taxon>Actinomycetota</taxon>
        <taxon>Actinomycetes</taxon>
        <taxon>Bifidobacteriales</taxon>
        <taxon>Bifidobacteriaceae</taxon>
        <taxon>Gardnerella</taxon>
    </lineage>
</organism>
<sequence>MIDSSISAETIESAISWLAGFTEKPGEQGVTRPLYTKSWKQALFSLRQRFEKLGMTVEFDRVGNLIATIEGSEKPESIIACGSHIDTVSRGGRFDGQLGIVAAYLAIKNLLTRYGKPKKSLRIICLAEEEGSRFPYVFWGSKNFFGLAKKEDVENICDSEGVPFETAMREAGFNYQTTQPKFANLEAWIELHIEQGPTLYSNHEDLGIITSIAGQHRWDIHLKGVQNHAGTTMMSYRHDAVDCMSHIIAKNLDKAKQAGDPLVLTFGRISVVPNQVNIVPGEVTFSMNCRHTDKVFLDKFLQELDEDIHETAKSYGITAQIYKWMSDDPTPLSDDIINLLKDQANKQGYAYRVMHSGAGQDTQIFAPFVKSGMIFVPSKDGISHAPEEYTDPQDAVHGVKLLRDALHSLAYED</sequence>
<keyword evidence="2 6" id="KW-0378">Hydrolase</keyword>
<feature type="binding site" evidence="3">
    <location>
        <position position="95"/>
    </location>
    <ligand>
        <name>Zn(2+)</name>
        <dbReference type="ChEBI" id="CHEBI:29105"/>
        <label>2</label>
    </ligand>
</feature>
<comment type="caution">
    <text evidence="6">The sequence shown here is derived from an EMBL/GenBank/DDBJ whole genome shotgun (WGS) entry which is preliminary data.</text>
</comment>
<dbReference type="Proteomes" id="UP000236146">
    <property type="component" value="Unassembled WGS sequence"/>
</dbReference>
<feature type="binding site" evidence="3">
    <location>
        <position position="95"/>
    </location>
    <ligand>
        <name>Zn(2+)</name>
        <dbReference type="ChEBI" id="CHEBI:29105"/>
        <label>1</label>
    </ligand>
</feature>
<comment type="cofactor">
    <cofactor evidence="3">
        <name>Zn(2+)</name>
        <dbReference type="ChEBI" id="CHEBI:29105"/>
    </cofactor>
    <text evidence="3">Binds 2 Zn(2+) ions per subunit.</text>
</comment>
<dbReference type="EMBL" id="MNLH01000001">
    <property type="protein sequence ID" value="PNS43857.1"/>
    <property type="molecule type" value="Genomic_DNA"/>
</dbReference>
<keyword evidence="3" id="KW-0862">Zinc</keyword>
<protein>
    <submittedName>
        <fullName evidence="6">Allantoate amidohydrolase</fullName>
    </submittedName>
</protein>
<feature type="domain" description="Peptidase M20 dimerisation" evidence="5">
    <location>
        <begin position="214"/>
        <end position="315"/>
    </location>
</feature>
<dbReference type="Gene3D" id="3.30.70.360">
    <property type="match status" value="1"/>
</dbReference>
<feature type="binding site" evidence="3">
    <location>
        <position position="84"/>
    </location>
    <ligand>
        <name>Zn(2+)</name>
        <dbReference type="ChEBI" id="CHEBI:29105"/>
        <label>1</label>
    </ligand>
</feature>
<dbReference type="SUPFAM" id="SSF53187">
    <property type="entry name" value="Zn-dependent exopeptidases"/>
    <property type="match status" value="1"/>
</dbReference>
<dbReference type="GO" id="GO:0016813">
    <property type="term" value="F:hydrolase activity, acting on carbon-nitrogen (but not peptide) bonds, in linear amidines"/>
    <property type="evidence" value="ECO:0007669"/>
    <property type="project" value="InterPro"/>
</dbReference>
<name>A0A2K1SWD0_GARVA</name>
<feature type="binding site" evidence="4">
    <location>
        <position position="290"/>
    </location>
    <ligand>
        <name>allantoate</name>
        <dbReference type="ChEBI" id="CHEBI:17536"/>
    </ligand>
</feature>
<dbReference type="Pfam" id="PF01546">
    <property type="entry name" value="Peptidase_M20"/>
    <property type="match status" value="1"/>
</dbReference>
<dbReference type="OrthoDB" id="9808195at2"/>
<comment type="similarity">
    <text evidence="1">Belongs to the peptidase M20 family.</text>
</comment>
<proteinExistence type="inferred from homology"/>